<evidence type="ECO:0000256" key="2">
    <source>
        <dbReference type="ARBA" id="ARBA00022499"/>
    </source>
</evidence>
<dbReference type="InterPro" id="IPR013087">
    <property type="entry name" value="Znf_C2H2_type"/>
</dbReference>
<dbReference type="RefSeq" id="NP_001122913.1">
    <property type="nucleotide sequence ID" value="NM_001129441.4"/>
</dbReference>
<gene>
    <name evidence="16 18" type="primary">bcl-11</name>
    <name evidence="16" type="ORF">CELE_F13H6.1</name>
    <name evidence="18" type="ORF">F13H6.1</name>
</gene>
<dbReference type="InterPro" id="IPR051497">
    <property type="entry name" value="Dev/Hematopoietic_TF"/>
</dbReference>
<dbReference type="SMR" id="A9D4E4"/>
<keyword evidence="10" id="KW-0804">Transcription</keyword>
<dbReference type="PaxDb" id="6239-F13H6.1b.2"/>
<dbReference type="PANTHER" id="PTHR45993">
    <property type="entry name" value="B-CELL LYMPHOMA/LEUKEMIA 11"/>
    <property type="match status" value="1"/>
</dbReference>
<evidence type="ECO:0000256" key="7">
    <source>
        <dbReference type="ARBA" id="ARBA00022843"/>
    </source>
</evidence>
<feature type="compositionally biased region" description="Polar residues" evidence="14">
    <location>
        <begin position="250"/>
        <end position="259"/>
    </location>
</feature>
<feature type="compositionally biased region" description="Basic and acidic residues" evidence="14">
    <location>
        <begin position="77"/>
        <end position="87"/>
    </location>
</feature>
<dbReference type="EMBL" id="BX284605">
    <property type="protein sequence ID" value="CCD69469.1"/>
    <property type="molecule type" value="Genomic_DNA"/>
</dbReference>
<feature type="region of interest" description="Disordered" evidence="14">
    <location>
        <begin position="580"/>
        <end position="599"/>
    </location>
</feature>
<dbReference type="PeptideAtlas" id="A9D4E4"/>
<dbReference type="ExpressionAtlas" id="A9D4E4">
    <property type="expression patterns" value="baseline and differential"/>
</dbReference>
<dbReference type="GO" id="GO:0006357">
    <property type="term" value="P:regulation of transcription by RNA polymerase II"/>
    <property type="evidence" value="ECO:0000318"/>
    <property type="project" value="GO_Central"/>
</dbReference>
<feature type="compositionally biased region" description="Polar residues" evidence="14">
    <location>
        <begin position="676"/>
        <end position="694"/>
    </location>
</feature>
<dbReference type="InterPro" id="IPR057448">
    <property type="entry name" value="BCL-11A_Znf_CCHC"/>
</dbReference>
<keyword evidence="5 12" id="KW-0863">Zinc-finger</keyword>
<proteinExistence type="predicted"/>
<evidence type="ECO:0000259" key="15">
    <source>
        <dbReference type="PROSITE" id="PS50157"/>
    </source>
</evidence>
<keyword evidence="11" id="KW-0539">Nucleus</keyword>
<sequence>MSSGRSKSQTIETSSAGRRRRKANSEVDSGAEEPTATSSSDDKSDYRLDLKKRLTTFLTSNSQMASSDSGVSGVESTVEHDLSELKASDSPMSHDGADSPRPELDRTDIVVCGECHTSFSLSCFSNFIEHKVSNCGGKLTPSDDCEVTPRNFDRSRRRTFNPAALIRCGRSTSANALLPNYNMDVTTDTNDLGSSSKSLTCCNCKERFGDVWTLLKHSYDIHGLRVCQEAIPESDVSVTSTSSPTSNESMHMSSRYNHNDTSSKIMHQTIKSESTMMNSFCSERLKEIVTRAGEQDQKPLMALRRLMPSEETEEEQVSAFTSTSLLNSRASQPQLPTVSSSAGFQTSGSMPNVWMQPSMLAAMQEYYASIQQMPYPMTNSTAVALLNISNNLQQQQQQQQQLQQQQQNLIAAQPQVATPQPPAPTPLFQSLNRLSTADESSYTPRPASVAIRRRASPEEELTPPRKSMKIEEEDQLIVVDDGELAEPAARKPNNIKKERCNFCNKVFTNRSNLIVHLRSHTGEKPYKCQLCPYACAQSSKLTRHMRTHGQQGKETYHCYICRMPFSVHSTLEKHMRKCVVSTQGRREGGSPPERSIRPTPSALAEATSLLALSAPSISVPPQPQASTVGQNQSQSHQIVLNWLHALNASNSTPTATSKEDMIEADEDMEETEASDLQSHQPLTSESNQIATVAN</sequence>
<dbReference type="GO" id="GO:0000978">
    <property type="term" value="F:RNA polymerase II cis-regulatory region sequence-specific DNA binding"/>
    <property type="evidence" value="ECO:0000318"/>
    <property type="project" value="GO_Central"/>
</dbReference>
<keyword evidence="9" id="KW-0238">DNA-binding</keyword>
<evidence type="ECO:0000256" key="6">
    <source>
        <dbReference type="ARBA" id="ARBA00022833"/>
    </source>
</evidence>
<evidence type="ECO:0000256" key="5">
    <source>
        <dbReference type="ARBA" id="ARBA00022771"/>
    </source>
</evidence>
<feature type="domain" description="C2H2-type" evidence="15">
    <location>
        <begin position="526"/>
        <end position="553"/>
    </location>
</feature>
<dbReference type="FunFam" id="3.30.160.60:FF:000045">
    <property type="entry name" value="ZFP69 zinc finger protein B"/>
    <property type="match status" value="1"/>
</dbReference>
<dbReference type="GeneID" id="179019"/>
<dbReference type="STRING" id="6239.F13H6.1b.2"/>
<dbReference type="Gene3D" id="3.30.160.60">
    <property type="entry name" value="Classic Zinc Finger"/>
    <property type="match status" value="2"/>
</dbReference>
<comment type="subcellular location">
    <subcellularLocation>
        <location evidence="1">Nucleus</location>
    </subcellularLocation>
</comment>
<evidence type="ECO:0000256" key="14">
    <source>
        <dbReference type="SAM" id="MobiDB-lite"/>
    </source>
</evidence>
<feature type="compositionally biased region" description="Polar residues" evidence="14">
    <location>
        <begin position="318"/>
        <end position="349"/>
    </location>
</feature>
<name>A9D4E4_CAEEL</name>
<dbReference type="PhylomeDB" id="A9D4E4"/>
<dbReference type="Proteomes" id="UP000001940">
    <property type="component" value="Chromosome V"/>
</dbReference>
<evidence type="ECO:0000256" key="9">
    <source>
        <dbReference type="ARBA" id="ARBA00023125"/>
    </source>
</evidence>
<keyword evidence="7" id="KW-0832">Ubl conjugation</keyword>
<dbReference type="GO" id="GO:0003700">
    <property type="term" value="F:DNA-binding transcription factor activity"/>
    <property type="evidence" value="ECO:0000318"/>
    <property type="project" value="GO_Central"/>
</dbReference>
<protein>
    <submittedName>
        <fullName evidence="16">C2H2-type domain-containing protein</fullName>
    </submittedName>
</protein>
<dbReference type="PROSITE" id="PS50157">
    <property type="entry name" value="ZINC_FINGER_C2H2_2"/>
    <property type="match status" value="3"/>
</dbReference>
<evidence type="ECO:0000313" key="17">
    <source>
        <dbReference type="Proteomes" id="UP000001940"/>
    </source>
</evidence>
<keyword evidence="2" id="KW-1017">Isopeptide bond</keyword>
<dbReference type="GO" id="GO:0005634">
    <property type="term" value="C:nucleus"/>
    <property type="evidence" value="ECO:0000318"/>
    <property type="project" value="GO_Central"/>
</dbReference>
<evidence type="ECO:0000256" key="10">
    <source>
        <dbReference type="ARBA" id="ARBA00023163"/>
    </source>
</evidence>
<dbReference type="GO" id="GO:0008270">
    <property type="term" value="F:zinc ion binding"/>
    <property type="evidence" value="ECO:0007669"/>
    <property type="project" value="UniProtKB-KW"/>
</dbReference>
<evidence type="ECO:0000256" key="13">
    <source>
        <dbReference type="SAM" id="Coils"/>
    </source>
</evidence>
<dbReference type="Pfam" id="PF25491">
    <property type="entry name" value="CCHC_BCL-11A"/>
    <property type="match status" value="1"/>
</dbReference>
<evidence type="ECO:0000256" key="11">
    <source>
        <dbReference type="ARBA" id="ARBA00023242"/>
    </source>
</evidence>
<evidence type="ECO:0000256" key="8">
    <source>
        <dbReference type="ARBA" id="ARBA00023015"/>
    </source>
</evidence>
<evidence type="ECO:0000313" key="16">
    <source>
        <dbReference type="EMBL" id="CCD69469.1"/>
    </source>
</evidence>
<feature type="compositionally biased region" description="Acidic residues" evidence="14">
    <location>
        <begin position="662"/>
        <end position="673"/>
    </location>
</feature>
<dbReference type="PANTHER" id="PTHR45993:SF6">
    <property type="entry name" value="C2H2-TYPE DOMAIN-CONTAINING PROTEIN"/>
    <property type="match status" value="1"/>
</dbReference>
<feature type="region of interest" description="Disordered" evidence="14">
    <location>
        <begin position="236"/>
        <end position="259"/>
    </location>
</feature>
<keyword evidence="4" id="KW-0677">Repeat</keyword>
<dbReference type="KEGG" id="cel:CELE_F13H6.1"/>
<evidence type="ECO:0000256" key="1">
    <source>
        <dbReference type="ARBA" id="ARBA00004123"/>
    </source>
</evidence>
<keyword evidence="13" id="KW-0175">Coiled coil</keyword>
<keyword evidence="6" id="KW-0862">Zinc</keyword>
<feature type="region of interest" description="Disordered" evidence="14">
    <location>
        <begin position="57"/>
        <end position="103"/>
    </location>
</feature>
<dbReference type="InParanoid" id="A9D4E4"/>
<feature type="region of interest" description="Disordered" evidence="14">
    <location>
        <begin position="435"/>
        <end position="465"/>
    </location>
</feature>
<feature type="region of interest" description="Disordered" evidence="14">
    <location>
        <begin position="1"/>
        <end position="45"/>
    </location>
</feature>
<dbReference type="AGR" id="WB:WBGene00017430"/>
<feature type="domain" description="C2H2-type" evidence="15">
    <location>
        <begin position="498"/>
        <end position="525"/>
    </location>
</feature>
<dbReference type="AlphaFoldDB" id="A9D4E4"/>
<feature type="compositionally biased region" description="Polar residues" evidence="14">
    <location>
        <begin position="57"/>
        <end position="70"/>
    </location>
</feature>
<keyword evidence="17" id="KW-1185">Reference proteome</keyword>
<reference evidence="16 17" key="1">
    <citation type="journal article" date="1998" name="Science">
        <title>Genome sequence of the nematode C. elegans: a platform for investigating biology.</title>
        <authorList>
            <consortium name="The C. elegans sequencing consortium"/>
            <person name="Sulson J.E."/>
            <person name="Waterston R."/>
        </authorList>
    </citation>
    <scope>NUCLEOTIDE SEQUENCE [LARGE SCALE GENOMIC DNA]</scope>
    <source>
        <strain evidence="16 17">Bristol N2</strain>
    </source>
</reference>
<dbReference type="IntAct" id="A9D4E4">
    <property type="interactions" value="3"/>
</dbReference>
<dbReference type="WormBase" id="F13H6.1b">
    <property type="protein sequence ID" value="CE41996"/>
    <property type="gene ID" value="WBGene00017430"/>
    <property type="gene designation" value="bcl-11"/>
</dbReference>
<evidence type="ECO:0000313" key="18">
    <source>
        <dbReference type="WormBase" id="F13H6.1b"/>
    </source>
</evidence>
<dbReference type="CTD" id="179019"/>
<dbReference type="FunFam" id="3.30.160.60:FF:000046">
    <property type="entry name" value="Putative B-cell lymphoma/leukemia 11A"/>
    <property type="match status" value="1"/>
</dbReference>
<dbReference type="PROSITE" id="PS00028">
    <property type="entry name" value="ZINC_FINGER_C2H2_1"/>
    <property type="match status" value="3"/>
</dbReference>
<feature type="region of interest" description="Disordered" evidence="14">
    <location>
        <begin position="309"/>
        <end position="349"/>
    </location>
</feature>
<feature type="domain" description="C2H2-type" evidence="15">
    <location>
        <begin position="556"/>
        <end position="587"/>
    </location>
</feature>
<dbReference type="FunCoup" id="A9D4E4">
    <property type="interactions" value="236"/>
</dbReference>
<dbReference type="OrthoDB" id="10046198at2759"/>
<organism evidence="16 17">
    <name type="scientific">Caenorhabditis elegans</name>
    <dbReference type="NCBI Taxonomy" id="6239"/>
    <lineage>
        <taxon>Eukaryota</taxon>
        <taxon>Metazoa</taxon>
        <taxon>Ecdysozoa</taxon>
        <taxon>Nematoda</taxon>
        <taxon>Chromadorea</taxon>
        <taxon>Rhabditida</taxon>
        <taxon>Rhabditina</taxon>
        <taxon>Rhabditomorpha</taxon>
        <taxon>Rhabditoidea</taxon>
        <taxon>Rhabditidae</taxon>
        <taxon>Peloderinae</taxon>
        <taxon>Caenorhabditis</taxon>
    </lineage>
</organism>
<dbReference type="OMA" id="RCTFCCK"/>
<accession>A9D4E4</accession>
<dbReference type="SMART" id="SM00355">
    <property type="entry name" value="ZnF_C2H2"/>
    <property type="match status" value="4"/>
</dbReference>
<keyword evidence="3" id="KW-0479">Metal-binding</keyword>
<feature type="coiled-coil region" evidence="13">
    <location>
        <begin position="385"/>
        <end position="412"/>
    </location>
</feature>
<evidence type="ECO:0000256" key="3">
    <source>
        <dbReference type="ARBA" id="ARBA00022723"/>
    </source>
</evidence>
<dbReference type="Bgee" id="WBGene00017430">
    <property type="expression patterns" value="Expressed in larva and 3 other cell types or tissues"/>
</dbReference>
<feature type="compositionally biased region" description="Low complexity" evidence="14">
    <location>
        <begin position="236"/>
        <end position="249"/>
    </location>
</feature>
<keyword evidence="8" id="KW-0805">Transcription regulation</keyword>
<evidence type="ECO:0000256" key="12">
    <source>
        <dbReference type="PROSITE-ProRule" id="PRU00042"/>
    </source>
</evidence>
<dbReference type="Pfam" id="PF00096">
    <property type="entry name" value="zf-C2H2"/>
    <property type="match status" value="2"/>
</dbReference>
<evidence type="ECO:0000256" key="4">
    <source>
        <dbReference type="ARBA" id="ARBA00022737"/>
    </source>
</evidence>
<dbReference type="InterPro" id="IPR036236">
    <property type="entry name" value="Znf_C2H2_sf"/>
</dbReference>
<dbReference type="SUPFAM" id="SSF57667">
    <property type="entry name" value="beta-beta-alpha zinc fingers"/>
    <property type="match status" value="1"/>
</dbReference>
<feature type="compositionally biased region" description="Polar residues" evidence="14">
    <location>
        <begin position="1"/>
        <end position="16"/>
    </location>
</feature>
<dbReference type="UCSC" id="F13H6.1b">
    <property type="organism name" value="c. elegans"/>
</dbReference>
<dbReference type="eggNOG" id="KOG1721">
    <property type="taxonomic scope" value="Eukaryota"/>
</dbReference>
<dbReference type="Reactome" id="R-CEL-9934037">
    <property type="pathway name" value="Formation of neuronal progenitor and neuronal BAF (npBAF and nBAF)"/>
</dbReference>
<feature type="region of interest" description="Disordered" evidence="14">
    <location>
        <begin position="650"/>
        <end position="694"/>
    </location>
</feature>